<accession>A0A368U1L4</accession>
<dbReference type="InterPro" id="IPR025906">
    <property type="entry name" value="YjfB_motility"/>
</dbReference>
<keyword evidence="2" id="KW-1185">Reference proteome</keyword>
<evidence type="ECO:0000313" key="1">
    <source>
        <dbReference type="EMBL" id="RCV90701.1"/>
    </source>
</evidence>
<dbReference type="RefSeq" id="WP_114487039.1">
    <property type="nucleotide sequence ID" value="NZ_CBCSHM010000064.1"/>
</dbReference>
<sequence length="65" mass="6935">MDVSVSNAVSASMYMNQAQTAQQVQTHVFKEALDNQSQQVSALMESVSPQLAQEGSVGTNVNTFA</sequence>
<dbReference type="Pfam" id="PF14070">
    <property type="entry name" value="YjfB_motility"/>
    <property type="match status" value="1"/>
</dbReference>
<proteinExistence type="predicted"/>
<gene>
    <name evidence="1" type="ORF">DU506_11285</name>
</gene>
<dbReference type="AlphaFoldDB" id="A0A368U1L4"/>
<protein>
    <submittedName>
        <fullName evidence="1">Putative motility protein</fullName>
    </submittedName>
</protein>
<evidence type="ECO:0000313" key="2">
    <source>
        <dbReference type="Proteomes" id="UP000253204"/>
    </source>
</evidence>
<organism evidence="1 2">
    <name type="scientific">Vreelandella rituensis</name>
    <dbReference type="NCBI Taxonomy" id="2282306"/>
    <lineage>
        <taxon>Bacteria</taxon>
        <taxon>Pseudomonadati</taxon>
        <taxon>Pseudomonadota</taxon>
        <taxon>Gammaproteobacteria</taxon>
        <taxon>Oceanospirillales</taxon>
        <taxon>Halomonadaceae</taxon>
        <taxon>Vreelandella</taxon>
    </lineage>
</organism>
<name>A0A368U1L4_9GAMM</name>
<reference evidence="1 2" key="1">
    <citation type="submission" date="2018-07" db="EMBL/GenBank/DDBJ databases">
        <title>Halomonas rutogse sp. nov., isolated from Lake TangqianCo on Tibetan Plateau.</title>
        <authorList>
            <person name="Lu H."/>
            <person name="Xing P."/>
            <person name="Wu Q."/>
        </authorList>
    </citation>
    <scope>NUCLEOTIDE SEQUENCE [LARGE SCALE GENOMIC DNA]</scope>
    <source>
        <strain evidence="1 2">TQ8S</strain>
    </source>
</reference>
<dbReference type="OrthoDB" id="6173739at2"/>
<comment type="caution">
    <text evidence="1">The sequence shown here is derived from an EMBL/GenBank/DDBJ whole genome shotgun (WGS) entry which is preliminary data.</text>
</comment>
<dbReference type="Proteomes" id="UP000253204">
    <property type="component" value="Unassembled WGS sequence"/>
</dbReference>
<dbReference type="EMBL" id="QPIJ01000025">
    <property type="protein sequence ID" value="RCV90701.1"/>
    <property type="molecule type" value="Genomic_DNA"/>
</dbReference>